<dbReference type="Proteomes" id="UP000095743">
    <property type="component" value="Chromosome"/>
</dbReference>
<dbReference type="PANTHER" id="PTHR45453:SF2">
    <property type="entry name" value="HISTIDINE KINASE"/>
    <property type="match status" value="1"/>
</dbReference>
<keyword evidence="4" id="KW-1003">Cell membrane</keyword>
<reference evidence="12 13" key="1">
    <citation type="submission" date="2016-09" db="EMBL/GenBank/DDBJ databases">
        <title>Genomic analysis reveals versatility of anaerobic energy metabolism of Geosporobacter ferrireducens IRF9 of phylum Firmicutes.</title>
        <authorList>
            <person name="Kim S.-J."/>
        </authorList>
    </citation>
    <scope>NUCLEOTIDE SEQUENCE [LARGE SCALE GENOMIC DNA]</scope>
    <source>
        <strain evidence="12 13">IRF9</strain>
    </source>
</reference>
<dbReference type="RefSeq" id="WP_069981049.1">
    <property type="nucleotide sequence ID" value="NZ_CP017269.1"/>
</dbReference>
<evidence type="ECO:0000256" key="10">
    <source>
        <dbReference type="ARBA" id="ARBA00023136"/>
    </source>
</evidence>
<gene>
    <name evidence="12" type="ORF">Gferi_26205</name>
</gene>
<dbReference type="InterPro" id="IPR050351">
    <property type="entry name" value="BphY/WalK/GraS-like"/>
</dbReference>
<evidence type="ECO:0000256" key="5">
    <source>
        <dbReference type="ARBA" id="ARBA00022679"/>
    </source>
</evidence>
<organism evidence="12 13">
    <name type="scientific">Geosporobacter ferrireducens</name>
    <dbReference type="NCBI Taxonomy" id="1424294"/>
    <lineage>
        <taxon>Bacteria</taxon>
        <taxon>Bacillati</taxon>
        <taxon>Bacillota</taxon>
        <taxon>Clostridia</taxon>
        <taxon>Peptostreptococcales</taxon>
        <taxon>Thermotaleaceae</taxon>
        <taxon>Geosporobacter</taxon>
    </lineage>
</organism>
<keyword evidence="7 12" id="KW-0418">Kinase</keyword>
<dbReference type="GO" id="GO:0016036">
    <property type="term" value="P:cellular response to phosphate starvation"/>
    <property type="evidence" value="ECO:0007669"/>
    <property type="project" value="TreeGrafter"/>
</dbReference>
<proteinExistence type="predicted"/>
<dbReference type="SUPFAM" id="SSF55874">
    <property type="entry name" value="ATPase domain of HSP90 chaperone/DNA topoisomerase II/histidine kinase"/>
    <property type="match status" value="1"/>
</dbReference>
<feature type="domain" description="Histidine kinase" evidence="11">
    <location>
        <begin position="1"/>
        <end position="106"/>
    </location>
</feature>
<comment type="subcellular location">
    <subcellularLocation>
        <location evidence="2">Cell membrane</location>
        <topology evidence="2">Multi-pass membrane protein</topology>
    </subcellularLocation>
</comment>
<keyword evidence="8" id="KW-1133">Transmembrane helix</keyword>
<dbReference type="Gene3D" id="3.30.565.10">
    <property type="entry name" value="Histidine kinase-like ATPase, C-terminal domain"/>
    <property type="match status" value="1"/>
</dbReference>
<dbReference type="EMBL" id="CP017269">
    <property type="protein sequence ID" value="AOT72740.1"/>
    <property type="molecule type" value="Genomic_DNA"/>
</dbReference>
<dbReference type="SMART" id="SM00387">
    <property type="entry name" value="HATPase_c"/>
    <property type="match status" value="1"/>
</dbReference>
<dbReference type="Pfam" id="PF02518">
    <property type="entry name" value="HATPase_c"/>
    <property type="match status" value="1"/>
</dbReference>
<dbReference type="GO" id="GO:0000155">
    <property type="term" value="F:phosphorelay sensor kinase activity"/>
    <property type="evidence" value="ECO:0007669"/>
    <property type="project" value="TreeGrafter"/>
</dbReference>
<keyword evidence="5" id="KW-0808">Transferase</keyword>
<dbReference type="PANTHER" id="PTHR45453">
    <property type="entry name" value="PHOSPHATE REGULON SENSOR PROTEIN PHOR"/>
    <property type="match status" value="1"/>
</dbReference>
<evidence type="ECO:0000313" key="13">
    <source>
        <dbReference type="Proteomes" id="UP000095743"/>
    </source>
</evidence>
<dbReference type="GO" id="GO:0005886">
    <property type="term" value="C:plasma membrane"/>
    <property type="evidence" value="ECO:0007669"/>
    <property type="project" value="UniProtKB-SubCell"/>
</dbReference>
<keyword evidence="10" id="KW-0472">Membrane</keyword>
<evidence type="ECO:0000259" key="11">
    <source>
        <dbReference type="PROSITE" id="PS50109"/>
    </source>
</evidence>
<dbReference type="PRINTS" id="PR00344">
    <property type="entry name" value="BCTRLSENSOR"/>
</dbReference>
<evidence type="ECO:0000256" key="1">
    <source>
        <dbReference type="ARBA" id="ARBA00000085"/>
    </source>
</evidence>
<dbReference type="InterPro" id="IPR003594">
    <property type="entry name" value="HATPase_dom"/>
</dbReference>
<keyword evidence="13" id="KW-1185">Reference proteome</keyword>
<evidence type="ECO:0000256" key="7">
    <source>
        <dbReference type="ARBA" id="ARBA00022777"/>
    </source>
</evidence>
<keyword evidence="6" id="KW-0812">Transmembrane</keyword>
<dbReference type="InterPro" id="IPR036890">
    <property type="entry name" value="HATPase_C_sf"/>
</dbReference>
<evidence type="ECO:0000256" key="4">
    <source>
        <dbReference type="ARBA" id="ARBA00022475"/>
    </source>
</evidence>
<evidence type="ECO:0000313" key="12">
    <source>
        <dbReference type="EMBL" id="AOT72740.1"/>
    </source>
</evidence>
<protein>
    <recommendedName>
        <fullName evidence="3">histidine kinase</fullName>
        <ecNumber evidence="3">2.7.13.3</ecNumber>
    </recommendedName>
</protein>
<dbReference type="AlphaFoldDB" id="A0A1D8GP68"/>
<keyword evidence="9" id="KW-0902">Two-component regulatory system</keyword>
<name>A0A1D8GP68_9FIRM</name>
<dbReference type="KEGG" id="gfe:Gferi_26205"/>
<evidence type="ECO:0000256" key="9">
    <source>
        <dbReference type="ARBA" id="ARBA00023012"/>
    </source>
</evidence>
<evidence type="ECO:0000256" key="2">
    <source>
        <dbReference type="ARBA" id="ARBA00004651"/>
    </source>
</evidence>
<evidence type="ECO:0000256" key="3">
    <source>
        <dbReference type="ARBA" id="ARBA00012438"/>
    </source>
</evidence>
<dbReference type="GO" id="GO:0004721">
    <property type="term" value="F:phosphoprotein phosphatase activity"/>
    <property type="evidence" value="ECO:0007669"/>
    <property type="project" value="TreeGrafter"/>
</dbReference>
<evidence type="ECO:0000256" key="6">
    <source>
        <dbReference type="ARBA" id="ARBA00022692"/>
    </source>
</evidence>
<dbReference type="InterPro" id="IPR004358">
    <property type="entry name" value="Sig_transdc_His_kin-like_C"/>
</dbReference>
<evidence type="ECO:0000256" key="8">
    <source>
        <dbReference type="ARBA" id="ARBA00022989"/>
    </source>
</evidence>
<accession>A0A1D8GP68</accession>
<dbReference type="EC" id="2.7.13.3" evidence="3"/>
<dbReference type="OrthoDB" id="9797586at2"/>
<dbReference type="PROSITE" id="PS50109">
    <property type="entry name" value="HIS_KIN"/>
    <property type="match status" value="1"/>
</dbReference>
<dbReference type="InterPro" id="IPR005467">
    <property type="entry name" value="His_kinase_dom"/>
</dbReference>
<sequence length="182" mass="20617">MKELSLHILDIIQNSISANASLIKIIIEEDDSMDKFSIKITDDGIGMDREMLEKVTDPFITTRKSRRVGLGISLFKAAAERCNGSFSIESVKGEGTTVLAVFQRSHIDRAPLGNMAETIATCIHGNEYIEYYYKHIYNKEIFTFDTKEIKKITGELPIIAVEVITWIKDYIQEGLNELYSKS</sequence>
<comment type="catalytic activity">
    <reaction evidence="1">
        <text>ATP + protein L-histidine = ADP + protein N-phospho-L-histidine.</text>
        <dbReference type="EC" id="2.7.13.3"/>
    </reaction>
</comment>
<dbReference type="STRING" id="1424294.Gferi_26205"/>